<evidence type="ECO:0000256" key="1">
    <source>
        <dbReference type="SAM" id="Phobius"/>
    </source>
</evidence>
<protein>
    <submittedName>
        <fullName evidence="2">Uncharacterized protein</fullName>
    </submittedName>
</protein>
<organism evidence="2 3">
    <name type="scientific">Linnemannia gamsii</name>
    <dbReference type="NCBI Taxonomy" id="64522"/>
    <lineage>
        <taxon>Eukaryota</taxon>
        <taxon>Fungi</taxon>
        <taxon>Fungi incertae sedis</taxon>
        <taxon>Mucoromycota</taxon>
        <taxon>Mortierellomycotina</taxon>
        <taxon>Mortierellomycetes</taxon>
        <taxon>Mortierellales</taxon>
        <taxon>Mortierellaceae</taxon>
        <taxon>Linnemannia</taxon>
    </lineage>
</organism>
<dbReference type="AlphaFoldDB" id="A0A9P6RGN7"/>
<keyword evidence="3" id="KW-1185">Reference proteome</keyword>
<name>A0A9P6RGN7_9FUNG</name>
<dbReference type="EMBL" id="JAAAIN010000196">
    <property type="protein sequence ID" value="KAG0318318.1"/>
    <property type="molecule type" value="Genomic_DNA"/>
</dbReference>
<feature type="transmembrane region" description="Helical" evidence="1">
    <location>
        <begin position="154"/>
        <end position="177"/>
    </location>
</feature>
<dbReference type="OrthoDB" id="2404645at2759"/>
<comment type="caution">
    <text evidence="2">The sequence shown here is derived from an EMBL/GenBank/DDBJ whole genome shotgun (WGS) entry which is preliminary data.</text>
</comment>
<keyword evidence="1" id="KW-1133">Transmembrane helix</keyword>
<gene>
    <name evidence="2" type="ORF">BGZ97_003946</name>
</gene>
<keyword evidence="1" id="KW-0472">Membrane</keyword>
<proteinExistence type="predicted"/>
<evidence type="ECO:0000313" key="3">
    <source>
        <dbReference type="Proteomes" id="UP000823405"/>
    </source>
</evidence>
<reference evidence="2" key="1">
    <citation type="journal article" date="2020" name="Fungal Divers.">
        <title>Resolving the Mortierellaceae phylogeny through synthesis of multi-gene phylogenetics and phylogenomics.</title>
        <authorList>
            <person name="Vandepol N."/>
            <person name="Liber J."/>
            <person name="Desiro A."/>
            <person name="Na H."/>
            <person name="Kennedy M."/>
            <person name="Barry K."/>
            <person name="Grigoriev I.V."/>
            <person name="Miller A.N."/>
            <person name="O'Donnell K."/>
            <person name="Stajich J.E."/>
            <person name="Bonito G."/>
        </authorList>
    </citation>
    <scope>NUCLEOTIDE SEQUENCE</scope>
    <source>
        <strain evidence="2">NVP60</strain>
    </source>
</reference>
<keyword evidence="1" id="KW-0812">Transmembrane</keyword>
<sequence length="622" mass="69308">MTISFAIGRRSDATGRRARITFPVYKMNCDNLTDRDIQVIHFRVTTHNILYLFFVVSLALTFGYQAYLPTLQLKCRNWIGLFLPIFTGMSDPRVGFLHEASAPILFVAWMALASEWYTATTDTKYIKVTGYSTHDVVYAERVGCAYGSKACDILFWYLATLYCTSLCFFAELVYIIWVQHREQWKSFFVNQFDRVCSRLGFRRNTASTTTASTIDPSPNTEESYDLESYSYPSISSSGSAAVDRQPSNQLDILSFPNPPSHPPPPVFPYNVSQTNGLVSLPSHTPGNDFVLGQDDDKDVAASAGVTPAALQCHQAPRRCRNQAAITDEIEVLEYLPTTVTSRHHCQQPVDEIEVLEYLPTIDASHPLHKEPEGSVVLSIPTRIDTPRPIKKNFADVAQMLGLNMPASGSGSRANTTHPHHPQYVASEPSITRVLVLNTIEYDQDPRPIIEAAFQRVAQSKAQSSSLQSESALPVMQDAVEAFAENVVQSASPTLLEFASPSKSQLPSAVVEIALEDVVNVAAVAELSISSPLQSPDASVDVAEECDSQSPICFQSLATPDDETTVDDETELSTNGRIYGYDLDEYRRRQQKRRWEVYRASVRSQMLDLAKYANYPLPERRQP</sequence>
<evidence type="ECO:0000313" key="2">
    <source>
        <dbReference type="EMBL" id="KAG0318318.1"/>
    </source>
</evidence>
<accession>A0A9P6RGN7</accession>
<dbReference type="Proteomes" id="UP000823405">
    <property type="component" value="Unassembled WGS sequence"/>
</dbReference>
<feature type="transmembrane region" description="Helical" evidence="1">
    <location>
        <begin position="49"/>
        <end position="67"/>
    </location>
</feature>